<dbReference type="AlphaFoldDB" id="A0AAE1E7Y0"/>
<evidence type="ECO:0000313" key="2">
    <source>
        <dbReference type="Proteomes" id="UP001283361"/>
    </source>
</evidence>
<gene>
    <name evidence="1" type="ORF">RRG08_040874</name>
</gene>
<reference evidence="1" key="1">
    <citation type="journal article" date="2023" name="G3 (Bethesda)">
        <title>A reference genome for the long-term kleptoplast-retaining sea slug Elysia crispata morphotype clarki.</title>
        <authorList>
            <person name="Eastman K.E."/>
            <person name="Pendleton A.L."/>
            <person name="Shaikh M.A."/>
            <person name="Suttiyut T."/>
            <person name="Ogas R."/>
            <person name="Tomko P."/>
            <person name="Gavelis G."/>
            <person name="Widhalm J.R."/>
            <person name="Wisecaver J.H."/>
        </authorList>
    </citation>
    <scope>NUCLEOTIDE SEQUENCE</scope>
    <source>
        <strain evidence="1">ECLA1</strain>
    </source>
</reference>
<accession>A0AAE1E7Y0</accession>
<protein>
    <submittedName>
        <fullName evidence="1">Uncharacterized protein</fullName>
    </submittedName>
</protein>
<name>A0AAE1E7Y0_9GAST</name>
<dbReference type="EMBL" id="JAWDGP010000840">
    <property type="protein sequence ID" value="KAK3796815.1"/>
    <property type="molecule type" value="Genomic_DNA"/>
</dbReference>
<dbReference type="Proteomes" id="UP001283361">
    <property type="component" value="Unassembled WGS sequence"/>
</dbReference>
<organism evidence="1 2">
    <name type="scientific">Elysia crispata</name>
    <name type="common">lettuce slug</name>
    <dbReference type="NCBI Taxonomy" id="231223"/>
    <lineage>
        <taxon>Eukaryota</taxon>
        <taxon>Metazoa</taxon>
        <taxon>Spiralia</taxon>
        <taxon>Lophotrochozoa</taxon>
        <taxon>Mollusca</taxon>
        <taxon>Gastropoda</taxon>
        <taxon>Heterobranchia</taxon>
        <taxon>Euthyneura</taxon>
        <taxon>Panpulmonata</taxon>
        <taxon>Sacoglossa</taxon>
        <taxon>Placobranchoidea</taxon>
        <taxon>Plakobranchidae</taxon>
        <taxon>Elysia</taxon>
    </lineage>
</organism>
<evidence type="ECO:0000313" key="1">
    <source>
        <dbReference type="EMBL" id="KAK3796815.1"/>
    </source>
</evidence>
<proteinExistence type="predicted"/>
<sequence>MLTFLGDNQEQTDKISQASQALCCFKYVTVDSAWINLYTIIGDSTNQSQFLDRTTERLAENYRRTTHRQSDLKRRNFWPEAIPDLWSYTDPTWLANEQH</sequence>
<keyword evidence="2" id="KW-1185">Reference proteome</keyword>
<comment type="caution">
    <text evidence="1">The sequence shown here is derived from an EMBL/GenBank/DDBJ whole genome shotgun (WGS) entry which is preliminary data.</text>
</comment>